<dbReference type="Proteomes" id="UP000541955">
    <property type="component" value="Unassembled WGS sequence"/>
</dbReference>
<dbReference type="InterPro" id="IPR036249">
    <property type="entry name" value="Thioredoxin-like_sf"/>
</dbReference>
<dbReference type="Pfam" id="PF20207">
    <property type="entry name" value="DUF6568"/>
    <property type="match status" value="1"/>
</dbReference>
<dbReference type="RefSeq" id="WP_185428908.1">
    <property type="nucleotide sequence ID" value="NZ_JAARRW010000002.1"/>
</dbReference>
<dbReference type="InterPro" id="IPR046698">
    <property type="entry name" value="PedC-like"/>
</dbReference>
<protein>
    <submittedName>
        <fullName evidence="1">Thioredoxin family protein</fullName>
    </submittedName>
</protein>
<gene>
    <name evidence="1" type="ORF">HB902_05695</name>
</gene>
<dbReference type="SUPFAM" id="SSF52833">
    <property type="entry name" value="Thioredoxin-like"/>
    <property type="match status" value="1"/>
</dbReference>
<organism evidence="1 2">
    <name type="scientific">Listeria booriae</name>
    <dbReference type="NCBI Taxonomy" id="1552123"/>
    <lineage>
        <taxon>Bacteria</taxon>
        <taxon>Bacillati</taxon>
        <taxon>Bacillota</taxon>
        <taxon>Bacilli</taxon>
        <taxon>Bacillales</taxon>
        <taxon>Listeriaceae</taxon>
        <taxon>Listeria</taxon>
    </lineage>
</organism>
<evidence type="ECO:0000313" key="1">
    <source>
        <dbReference type="EMBL" id="MBC1561555.1"/>
    </source>
</evidence>
<dbReference type="Gene3D" id="3.40.30.10">
    <property type="entry name" value="Glutaredoxin"/>
    <property type="match status" value="1"/>
</dbReference>
<comment type="caution">
    <text evidence="1">The sequence shown here is derived from an EMBL/GenBank/DDBJ whole genome shotgun (WGS) entry which is preliminary data.</text>
</comment>
<accession>A0A7X1CEN8</accession>
<dbReference type="PROSITE" id="PS51257">
    <property type="entry name" value="PROKAR_LIPOPROTEIN"/>
    <property type="match status" value="1"/>
</dbReference>
<dbReference type="AlphaFoldDB" id="A0A7X1CEN8"/>
<sequence length="134" mass="15223">MIKKVISLFLVAVIVATLAGCQSGEKSVGLIPIKESTEVLNLLNKKDNQEIQYIYFGRPTCSVCKQFQPKLEKALEKQKEAAFYYDTDSHRTDKDFKKVIEEFDLVELPYLIKIKQGAIVDAMKSDGDIENFVK</sequence>
<reference evidence="1 2" key="1">
    <citation type="submission" date="2020-03" db="EMBL/GenBank/DDBJ databases">
        <title>Soil Listeria distribution.</title>
        <authorList>
            <person name="Liao J."/>
            <person name="Wiedmann M."/>
        </authorList>
    </citation>
    <scope>NUCLEOTIDE SEQUENCE [LARGE SCALE GENOMIC DNA]</scope>
    <source>
        <strain evidence="1 2">FSL L7-1387</strain>
    </source>
</reference>
<dbReference type="EMBL" id="JAARRW010000002">
    <property type="protein sequence ID" value="MBC1561555.1"/>
    <property type="molecule type" value="Genomic_DNA"/>
</dbReference>
<dbReference type="CDD" id="cd02947">
    <property type="entry name" value="TRX_family"/>
    <property type="match status" value="1"/>
</dbReference>
<name>A0A7X1CEN8_9LIST</name>
<evidence type="ECO:0000313" key="2">
    <source>
        <dbReference type="Proteomes" id="UP000541955"/>
    </source>
</evidence>
<proteinExistence type="predicted"/>